<dbReference type="InterPro" id="IPR028973">
    <property type="entry name" value="PhnB-like"/>
</dbReference>
<gene>
    <name evidence="2" type="ordered locus">Csac_1656</name>
</gene>
<organism evidence="2 3">
    <name type="scientific">Caldicellulosiruptor saccharolyticus (strain ATCC 43494 / DSM 8903 / Tp8T 6331)</name>
    <dbReference type="NCBI Taxonomy" id="351627"/>
    <lineage>
        <taxon>Bacteria</taxon>
        <taxon>Bacillati</taxon>
        <taxon>Bacillota</taxon>
        <taxon>Bacillota incertae sedis</taxon>
        <taxon>Caldicellulosiruptorales</taxon>
        <taxon>Caldicellulosiruptoraceae</taxon>
        <taxon>Caldicellulosiruptor</taxon>
    </lineage>
</organism>
<proteinExistence type="predicted"/>
<dbReference type="AlphaFoldDB" id="A4XK11"/>
<dbReference type="SUPFAM" id="SSF54593">
    <property type="entry name" value="Glyoxalase/Bleomycin resistance protein/Dihydroxybiphenyl dioxygenase"/>
    <property type="match status" value="1"/>
</dbReference>
<dbReference type="GO" id="GO:0051213">
    <property type="term" value="F:dioxygenase activity"/>
    <property type="evidence" value="ECO:0007669"/>
    <property type="project" value="UniProtKB-KW"/>
</dbReference>
<protein>
    <submittedName>
        <fullName evidence="2">Glyoxalase/bleomycin resistance protein/dioxygenase</fullName>
    </submittedName>
</protein>
<dbReference type="InterPro" id="IPR004360">
    <property type="entry name" value="Glyas_Fos-R_dOase_dom"/>
</dbReference>
<dbReference type="InterPro" id="IPR029068">
    <property type="entry name" value="Glyas_Bleomycin-R_OHBP_Dase"/>
</dbReference>
<dbReference type="HOGENOM" id="CLU_046006_17_5_9"/>
<sequence>MKKLIPEIHLKNCAQALEFYKDVFDAEIKNVQMTDNVPAFQQYKGKVLHAELFLSPELVVYLADKFDDKPDISNIHLVLECESEEEIKRIYNNLAEQGSVKFELQKTFWGALHAVVTDKFGVTWGLNYSLK</sequence>
<dbReference type="Gene3D" id="3.10.180.10">
    <property type="entry name" value="2,3-Dihydroxybiphenyl 1,2-Dioxygenase, domain 1"/>
    <property type="match status" value="1"/>
</dbReference>
<dbReference type="CDD" id="cd06588">
    <property type="entry name" value="PhnB_like"/>
    <property type="match status" value="1"/>
</dbReference>
<dbReference type="OrthoDB" id="9795306at2"/>
<dbReference type="eggNOG" id="COG2764">
    <property type="taxonomic scope" value="Bacteria"/>
</dbReference>
<accession>A4XK11</accession>
<evidence type="ECO:0000313" key="3">
    <source>
        <dbReference type="Proteomes" id="UP000000256"/>
    </source>
</evidence>
<dbReference type="PANTHER" id="PTHR33990">
    <property type="entry name" value="PROTEIN YJDN-RELATED"/>
    <property type="match status" value="1"/>
</dbReference>
<evidence type="ECO:0000313" key="2">
    <source>
        <dbReference type="EMBL" id="ABP67246.1"/>
    </source>
</evidence>
<dbReference type="RefSeq" id="WP_011917181.1">
    <property type="nucleotide sequence ID" value="NC_009437.1"/>
</dbReference>
<dbReference type="EMBL" id="CP000679">
    <property type="protein sequence ID" value="ABP67246.1"/>
    <property type="molecule type" value="Genomic_DNA"/>
</dbReference>
<reference evidence="2 3" key="1">
    <citation type="journal article" date="2008" name="Appl. Environ. Microbiol.">
        <title>Hydrogenomics of the extremely thermophilic bacterium Caldicellulosiruptor saccharolyticus.</title>
        <authorList>
            <person name="van de Werken H.J."/>
            <person name="Verhaart M.R."/>
            <person name="VanFossen A.L."/>
            <person name="Willquist K."/>
            <person name="Lewis D.L."/>
            <person name="Nichols J.D."/>
            <person name="Goorissen H.P."/>
            <person name="Mongodin E.F."/>
            <person name="Nelson K.E."/>
            <person name="van Niel E.W."/>
            <person name="Stams A.J."/>
            <person name="Ward D.E."/>
            <person name="de Vos W.M."/>
            <person name="van der Oost J."/>
            <person name="Kelly R.M."/>
            <person name="Kengen S.W."/>
        </authorList>
    </citation>
    <scope>NUCLEOTIDE SEQUENCE [LARGE SCALE GENOMIC DNA]</scope>
    <source>
        <strain evidence="3">ATCC 43494 / DSM 8903 / Tp8T 6331</strain>
    </source>
</reference>
<dbReference type="PANTHER" id="PTHR33990:SF1">
    <property type="entry name" value="PROTEIN YJDN"/>
    <property type="match status" value="1"/>
</dbReference>
<evidence type="ECO:0000259" key="1">
    <source>
        <dbReference type="Pfam" id="PF00903"/>
    </source>
</evidence>
<name>A4XK11_CALS8</name>
<dbReference type="STRING" id="351627.Csac_1656"/>
<dbReference type="Pfam" id="PF00903">
    <property type="entry name" value="Glyoxalase"/>
    <property type="match status" value="1"/>
</dbReference>
<dbReference type="KEGG" id="csc:Csac_1656"/>
<keyword evidence="3" id="KW-1185">Reference proteome</keyword>
<dbReference type="Proteomes" id="UP000000256">
    <property type="component" value="Chromosome"/>
</dbReference>
<feature type="domain" description="Glyoxalase/fosfomycin resistance/dioxygenase" evidence="1">
    <location>
        <begin position="11"/>
        <end position="124"/>
    </location>
</feature>